<dbReference type="AlphaFoldDB" id="A0A6J8A4P5"/>
<feature type="transmembrane region" description="Helical" evidence="2">
    <location>
        <begin position="226"/>
        <end position="253"/>
    </location>
</feature>
<gene>
    <name evidence="3" type="ORF">MCOR_3813</name>
</gene>
<organism evidence="3 4">
    <name type="scientific">Mytilus coruscus</name>
    <name type="common">Sea mussel</name>
    <dbReference type="NCBI Taxonomy" id="42192"/>
    <lineage>
        <taxon>Eukaryota</taxon>
        <taxon>Metazoa</taxon>
        <taxon>Spiralia</taxon>
        <taxon>Lophotrochozoa</taxon>
        <taxon>Mollusca</taxon>
        <taxon>Bivalvia</taxon>
        <taxon>Autobranchia</taxon>
        <taxon>Pteriomorphia</taxon>
        <taxon>Mytilida</taxon>
        <taxon>Mytiloidea</taxon>
        <taxon>Mytilidae</taxon>
        <taxon>Mytilinae</taxon>
        <taxon>Mytilus</taxon>
    </lineage>
</organism>
<feature type="region of interest" description="Disordered" evidence="1">
    <location>
        <begin position="296"/>
        <end position="315"/>
    </location>
</feature>
<dbReference type="Proteomes" id="UP000507470">
    <property type="component" value="Unassembled WGS sequence"/>
</dbReference>
<feature type="region of interest" description="Disordered" evidence="1">
    <location>
        <begin position="261"/>
        <end position="289"/>
    </location>
</feature>
<protein>
    <submittedName>
        <fullName evidence="3">Uncharacterized protein</fullName>
    </submittedName>
</protein>
<evidence type="ECO:0000256" key="2">
    <source>
        <dbReference type="SAM" id="Phobius"/>
    </source>
</evidence>
<keyword evidence="4" id="KW-1185">Reference proteome</keyword>
<evidence type="ECO:0000256" key="1">
    <source>
        <dbReference type="SAM" id="MobiDB-lite"/>
    </source>
</evidence>
<keyword evidence="2" id="KW-1133">Transmembrane helix</keyword>
<proteinExistence type="predicted"/>
<evidence type="ECO:0000313" key="3">
    <source>
        <dbReference type="EMBL" id="CAC5361851.1"/>
    </source>
</evidence>
<accession>A0A6J8A4P5</accession>
<name>A0A6J8A4P5_MYTCO</name>
<keyword evidence="2" id="KW-0812">Transmembrane</keyword>
<dbReference type="EMBL" id="CACVKT020000705">
    <property type="protein sequence ID" value="CAC5361851.1"/>
    <property type="molecule type" value="Genomic_DNA"/>
</dbReference>
<sequence>MSLLKADSRRNCTCELSVLNHNGQPQVEYSKYGNFTSSHPADFKCGLVLTFGTKTNIFRTVECIFGSSFSSPISIDKKVFISAFAVEGDLSKDKGYCIEIKVKNGKTNVNDNTLQLKCGIGQEISSRSPVFITTTHATSIDVTTSTATSTIIVTSTLITQTVAATKVVTTSTSGRTIQLQKSSQDSITTLSFEISQFDVTTVTNINTSKDKPVTQKSRNNEGSGSVVISVSVGAASGGVVVIIVVIVVSVCVIRRNHLKTEGRPSHHEDEDHDDYDMRGNILYEPSTPNNATEMVQHNAENSQRKSTSIDGDYSTVDLEDLPSVSERIRDYSSTELDKEPSSTLIHQTEFKITKPIIAPKPKPEEIREDYIYSVPDKRKDKHVAASIKNESEYAVVDKASKIRSSDTNDNKLGDSQINQSNLYAVVVKKKRISDGN</sequence>
<feature type="compositionally biased region" description="Polar residues" evidence="1">
    <location>
        <begin position="296"/>
        <end position="309"/>
    </location>
</feature>
<evidence type="ECO:0000313" key="4">
    <source>
        <dbReference type="Proteomes" id="UP000507470"/>
    </source>
</evidence>
<reference evidence="3 4" key="1">
    <citation type="submission" date="2020-06" db="EMBL/GenBank/DDBJ databases">
        <authorList>
            <person name="Li R."/>
            <person name="Bekaert M."/>
        </authorList>
    </citation>
    <scope>NUCLEOTIDE SEQUENCE [LARGE SCALE GENOMIC DNA]</scope>
    <source>
        <strain evidence="4">wild</strain>
    </source>
</reference>
<keyword evidence="2" id="KW-0472">Membrane</keyword>